<keyword evidence="2" id="KW-1133">Transmembrane helix</keyword>
<comment type="caution">
    <text evidence="3">The sequence shown here is derived from an EMBL/GenBank/DDBJ whole genome shotgun (WGS) entry which is preliminary data.</text>
</comment>
<proteinExistence type="predicted"/>
<feature type="region of interest" description="Disordered" evidence="1">
    <location>
        <begin position="1"/>
        <end position="28"/>
    </location>
</feature>
<sequence length="114" mass="12944">MNGFFGDHSYTDEPRRGTPAGNRAKQTPMVHLITPHYQRRSFFRPRRPRNVWRAVRRYQLLELLAFTGAIVLVWLGAHLDNERNTWAAPEPAGVESASVDLIIGVPIGTGRRPL</sequence>
<keyword evidence="2" id="KW-0472">Membrane</keyword>
<dbReference type="EMBL" id="LPWD01000120">
    <property type="protein sequence ID" value="ODS03374.1"/>
    <property type="molecule type" value="Genomic_DNA"/>
</dbReference>
<gene>
    <name evidence="3" type="ORF">AUC71_10085</name>
</gene>
<reference evidence="3 4" key="1">
    <citation type="journal article" date="2016" name="Environ. Microbiol.">
        <title>New Methyloceanibacter diversity from North Sea sediments includes methanotroph containing solely the soluble methane monooxygenase.</title>
        <authorList>
            <person name="Vekeman B."/>
            <person name="Kerckhof F.M."/>
            <person name="Cremers G."/>
            <person name="de Vos P."/>
            <person name="Vandamme P."/>
            <person name="Boon N."/>
            <person name="Op den Camp H.J."/>
            <person name="Heylen K."/>
        </authorList>
    </citation>
    <scope>NUCLEOTIDE SEQUENCE [LARGE SCALE GENOMIC DNA]</scope>
    <source>
        <strain evidence="3 4">R-67177</strain>
    </source>
</reference>
<feature type="transmembrane region" description="Helical" evidence="2">
    <location>
        <begin position="58"/>
        <end position="77"/>
    </location>
</feature>
<evidence type="ECO:0000313" key="3">
    <source>
        <dbReference type="EMBL" id="ODS03374.1"/>
    </source>
</evidence>
<dbReference type="Proteomes" id="UP000095042">
    <property type="component" value="Unassembled WGS sequence"/>
</dbReference>
<organism evidence="3 4">
    <name type="scientific">Methyloceanibacter marginalis</name>
    <dbReference type="NCBI Taxonomy" id="1774971"/>
    <lineage>
        <taxon>Bacteria</taxon>
        <taxon>Pseudomonadati</taxon>
        <taxon>Pseudomonadota</taxon>
        <taxon>Alphaproteobacteria</taxon>
        <taxon>Hyphomicrobiales</taxon>
        <taxon>Hyphomicrobiaceae</taxon>
        <taxon>Methyloceanibacter</taxon>
    </lineage>
</organism>
<keyword evidence="4" id="KW-1185">Reference proteome</keyword>
<dbReference type="AlphaFoldDB" id="A0A1E3WC34"/>
<keyword evidence="2" id="KW-0812">Transmembrane</keyword>
<evidence type="ECO:0000313" key="4">
    <source>
        <dbReference type="Proteomes" id="UP000095042"/>
    </source>
</evidence>
<name>A0A1E3WC34_9HYPH</name>
<evidence type="ECO:0000256" key="2">
    <source>
        <dbReference type="SAM" id="Phobius"/>
    </source>
</evidence>
<protein>
    <submittedName>
        <fullName evidence="3">Uncharacterized protein</fullName>
    </submittedName>
</protein>
<evidence type="ECO:0000256" key="1">
    <source>
        <dbReference type="SAM" id="MobiDB-lite"/>
    </source>
</evidence>
<accession>A0A1E3WC34</accession>